<dbReference type="Proteomes" id="UP001529510">
    <property type="component" value="Unassembled WGS sequence"/>
</dbReference>
<protein>
    <recommendedName>
        <fullName evidence="1">Ig-like domain-containing protein</fullName>
    </recommendedName>
</protein>
<sequence>MPTLSLTSTHAVVSHGENIQFRCTTPKPRCSANAEFQLFGNGLSVSSQTHISSVTFNHNVDVSHQGSYSCQYSYQNNIKSPYSNTVNITVGECVQSSLIAYIRASQLSPVGSIYLQSSAPTLIKHT</sequence>
<name>A0ABD0MF99_CIRMR</name>
<dbReference type="PROSITE" id="PS50835">
    <property type="entry name" value="IG_LIKE"/>
    <property type="match status" value="1"/>
</dbReference>
<evidence type="ECO:0000259" key="1">
    <source>
        <dbReference type="PROSITE" id="PS50835"/>
    </source>
</evidence>
<dbReference type="InterPro" id="IPR007110">
    <property type="entry name" value="Ig-like_dom"/>
</dbReference>
<evidence type="ECO:0000313" key="3">
    <source>
        <dbReference type="Proteomes" id="UP001529510"/>
    </source>
</evidence>
<dbReference type="AlphaFoldDB" id="A0ABD0MF99"/>
<reference evidence="2 3" key="1">
    <citation type="submission" date="2024-05" db="EMBL/GenBank/DDBJ databases">
        <title>Genome sequencing and assembly of Indian major carp, Cirrhinus mrigala (Hamilton, 1822).</title>
        <authorList>
            <person name="Mohindra V."/>
            <person name="Chowdhury L.M."/>
            <person name="Lal K."/>
            <person name="Jena J.K."/>
        </authorList>
    </citation>
    <scope>NUCLEOTIDE SEQUENCE [LARGE SCALE GENOMIC DNA]</scope>
    <source>
        <strain evidence="2">CM1030</strain>
        <tissue evidence="2">Blood</tissue>
    </source>
</reference>
<comment type="caution">
    <text evidence="2">The sequence shown here is derived from an EMBL/GenBank/DDBJ whole genome shotgun (WGS) entry which is preliminary data.</text>
</comment>
<evidence type="ECO:0000313" key="2">
    <source>
        <dbReference type="EMBL" id="KAL0148940.1"/>
    </source>
</evidence>
<gene>
    <name evidence="2" type="ORF">M9458_055744</name>
</gene>
<dbReference type="Gene3D" id="2.60.40.10">
    <property type="entry name" value="Immunoglobulins"/>
    <property type="match status" value="1"/>
</dbReference>
<dbReference type="Pfam" id="PF13895">
    <property type="entry name" value="Ig_2"/>
    <property type="match status" value="1"/>
</dbReference>
<dbReference type="SUPFAM" id="SSF48726">
    <property type="entry name" value="Immunoglobulin"/>
    <property type="match status" value="1"/>
</dbReference>
<proteinExistence type="predicted"/>
<dbReference type="InterPro" id="IPR036179">
    <property type="entry name" value="Ig-like_dom_sf"/>
</dbReference>
<keyword evidence="3" id="KW-1185">Reference proteome</keyword>
<dbReference type="InterPro" id="IPR013783">
    <property type="entry name" value="Ig-like_fold"/>
</dbReference>
<accession>A0ABD0MF99</accession>
<dbReference type="EMBL" id="JAMKFB020000562">
    <property type="protein sequence ID" value="KAL0148940.1"/>
    <property type="molecule type" value="Genomic_DNA"/>
</dbReference>
<organism evidence="2 3">
    <name type="scientific">Cirrhinus mrigala</name>
    <name type="common">Mrigala</name>
    <dbReference type="NCBI Taxonomy" id="683832"/>
    <lineage>
        <taxon>Eukaryota</taxon>
        <taxon>Metazoa</taxon>
        <taxon>Chordata</taxon>
        <taxon>Craniata</taxon>
        <taxon>Vertebrata</taxon>
        <taxon>Euteleostomi</taxon>
        <taxon>Actinopterygii</taxon>
        <taxon>Neopterygii</taxon>
        <taxon>Teleostei</taxon>
        <taxon>Ostariophysi</taxon>
        <taxon>Cypriniformes</taxon>
        <taxon>Cyprinidae</taxon>
        <taxon>Labeoninae</taxon>
        <taxon>Labeonini</taxon>
        <taxon>Cirrhinus</taxon>
    </lineage>
</organism>
<feature type="domain" description="Ig-like" evidence="1">
    <location>
        <begin position="2"/>
        <end position="87"/>
    </location>
</feature>